<dbReference type="Pfam" id="PF13772">
    <property type="entry name" value="AIG2_2"/>
    <property type="match status" value="1"/>
</dbReference>
<accession>A0A0G1DHI3</accession>
<comment type="caution">
    <text evidence="1">The sequence shown here is derived from an EMBL/GenBank/DDBJ whole genome shotgun (WGS) entry which is preliminary data.</text>
</comment>
<reference evidence="1 2" key="1">
    <citation type="journal article" date="2015" name="Nature">
        <title>rRNA introns, odd ribosomes, and small enigmatic genomes across a large radiation of phyla.</title>
        <authorList>
            <person name="Brown C.T."/>
            <person name="Hug L.A."/>
            <person name="Thomas B.C."/>
            <person name="Sharon I."/>
            <person name="Castelle C.J."/>
            <person name="Singh A."/>
            <person name="Wilkins M.J."/>
            <person name="Williams K.H."/>
            <person name="Banfield J.F."/>
        </authorList>
    </citation>
    <scope>NUCLEOTIDE SEQUENCE [LARGE SCALE GENOMIC DNA]</scope>
</reference>
<proteinExistence type="predicted"/>
<dbReference type="CDD" id="cd06661">
    <property type="entry name" value="GGCT_like"/>
    <property type="match status" value="1"/>
</dbReference>
<organism evidence="1 2">
    <name type="scientific">Candidatus Magasanikbacteria bacterium GW2011_GWE2_42_7</name>
    <dbReference type="NCBI Taxonomy" id="1619052"/>
    <lineage>
        <taxon>Bacteria</taxon>
        <taxon>Candidatus Magasanikiibacteriota</taxon>
    </lineage>
</organism>
<name>A0A0G1DHI3_9BACT</name>
<dbReference type="Proteomes" id="UP000033867">
    <property type="component" value="Unassembled WGS sequence"/>
</dbReference>
<dbReference type="EMBL" id="LCEK01000063">
    <property type="protein sequence ID" value="KKS70266.1"/>
    <property type="molecule type" value="Genomic_DNA"/>
</dbReference>
<evidence type="ECO:0000313" key="1">
    <source>
        <dbReference type="EMBL" id="KKS70266.1"/>
    </source>
</evidence>
<protein>
    <submittedName>
        <fullName evidence="1">Uncharacterized protein</fullName>
    </submittedName>
</protein>
<dbReference type="SUPFAM" id="SSF110857">
    <property type="entry name" value="Gamma-glutamyl cyclotransferase-like"/>
    <property type="match status" value="1"/>
</dbReference>
<evidence type="ECO:0000313" key="2">
    <source>
        <dbReference type="Proteomes" id="UP000033867"/>
    </source>
</evidence>
<dbReference type="Gene3D" id="3.10.490.10">
    <property type="entry name" value="Gamma-glutamyl cyclotransferase-like"/>
    <property type="match status" value="1"/>
</dbReference>
<dbReference type="InterPro" id="IPR013024">
    <property type="entry name" value="GGCT-like"/>
</dbReference>
<gene>
    <name evidence="1" type="ORF">UV42_C0063G0001</name>
</gene>
<sequence length="1314" mass="152137">MNQKVGKKSKSRSSTGLVSYGSLLLSPVVPGPEVEDLCDKIDLFYSKYPKQHKRQKASDLIKGAFYAIRPECRSNPDWMSQAANSARDVLYPLFGKGANSNNLIKLFKKYAENKNDRLKITNKEFIRTFDGLDRTYKKLSDLTHHGTELKGFSEKQFINLSEKSFENLLNDFISVLSKAFAFQQIYIHTIIDLISKKKRRTEALRNDLRLILGVNFDAYQYFFAQANDQWIDWLWENGFLDSIKQKSADSTKYGYRTPELDYLVRVAGKTPIKVTKIILDKDVAASPAKFNPEVIDRFVYICSELPAKQLTHVVKKIRDKKWVSLMGAFNHWGFEYEKMIIRLADAKDYDSILILAEAILSVRPKSDADAHSISYNPFYFNDLSYTKVFEHLSKLEGDHAVLALGLATKVITEIISVTGELAKEPEKIFSVYDRFLLLDIDFFTLKLGQSDHLSGRDNIKELAALIKELSEKTIGSYNTDPSKVRSLYEKYFKDLPDSRSMWRLKLFVLTIYPEYFKDELKKHFWKLFGLDNYSEILSGAEYERALQKSFTVFTEEEKRDYIKRVIEYFKRKDETKKNEKENWHLRHGSEILSVILDHLTENEKEEAKKAGFIFDPAYEPEPSIGRMRGGTVVPRGPITEVEFNNLSLENIAIKMRSEWRPEGLLKQNTGDDFLRPLNAEGVGDLLRKDIPKRLQEYVDKAILFFERDVLDQHYTYSYLRGIQELIRTDKINTDQINWDKLIDLFISIKDSGEAESFDPANRERHSFDAWLAGWNAVNSAMTDMIQELLRDVNGHTPIDFPKHRDNLFGVISYLLNYPDPTSEDEKLETAKIKVKDPEDAEYSMSDPFTSAINTVRGRAFQAFEMFVFQDGKKFAKEDNPKISAEVKNLYESVLTKENTLALMFMFGHYIPSFYYRDVNWVHSLVPQIFPLEDDKKDLYLAAWEGYLSSNLYGEIFSDSAFIELYSRAIAFPSDKYTKRRYFRKLDEGLATHIALAFLYFDTFGLDHELFKNFWKVKNTERHSGFISFIGRHYISGEDKRSSTALTQEQIVTRLKEFWDWELENCNDPKALAEFGYWISVEKKVLDNAWLAEHILKTLEKTKGDIEWEYGLMKSVVTLAKEAPEDTSQILRLYLTNMASPTNRSHGWIYLESEVFEALKVLYSIQSMRERVRNLVNDLLPLASGRFWKLKKRVDGVIDLGIGKLTGYKVVFNKKSKDGSGKANIYQDDRFSVLGVIYELSQSQLETLDIRELGYARHQIEAESDNGIIKAETYVAIPSEIDDNLKPTEDYLMFLIKGAKEHNLPSEYIDSLSSF</sequence>
<dbReference type="InterPro" id="IPR036568">
    <property type="entry name" value="GGCT-like_sf"/>
</dbReference>